<sequence length="1117" mass="123350">VIDFLNSSATNNPPPAWHGYSLAIGIACLTLAQNLLYQRWNLGSVKLGIYIRSALIDMIFRKAATLSSHAHLVYSDGAIVNLMSTDVSRIDTACLQMMIVFCVPVFTCIIVGLLVHLMGPSALLGAGILILVNPLLGWAMSRLAPIRKKASQFTDNRIRLTSEVLQGIKVIKFFGWESRFLERLSEIRRNELKNVGKLLYIRGSVAAASAALPVLASSLSFVLYAATGNELKPEIIFPAIAYFTILRTPLMVLPSAYTLTVDAYVAIKRIEEFLLSEESKPLPPPDTNHPDALTMKNASFVWEQLRGASSDTLVPTASSGTDEKTGDESTPTSSLDISEDGVLPYLSRLNLSIPRGSLVAVVGPVGSGKSSLLQAMVGNMTLSSGRVIRGASMSYASQTAWIQNSTVRDNILFDTPYDETRYRRVLRACCLEADLRLLPAGDKTEIGERGVNLSGGQKARLSLARSVYFDAGMVIMDDPLSAVDAHVGKRLWQDCIMTELRERTRVIATQQLHVLPDVDYVIYMQNGKIAEEGTYKELIAKDGQFCALMAQYGGVHAEEEQDVAEEEEQKEENDEIISDGTPIKSMGREPFVALSSSQTVPLPQHSDEKKADIYENESSGKDEKPVEGETAQQKLMSDEERESGAVKGSVYSGYLKSSGWMVWFGVLSFFFLQQAANVLGNQWISWWSSDKFDLTTDEYMGIYVAWTLAQLVLVFAASLLLSFAVIKTAGAMHDNAFGMVLHSPLAFFDTTPLGRILNRFSKDVDTMDNVLWSTLYEFTITSVTVLGTVILIIVSFPWLALAVVVIAVLYYALSIYYRTTSREVKRLDSNMRSFLYAYFSECLTGLGTIKAYSMVNRAIIKNEHRIDLGNRPYYMFQVGSRWLSLRVNFLGATLSFSTVVLMTATRFSISPATAGLVLSYLARISGDLNWVIQRLATLENNMNSAERLVHYIENLEQERPSERPESKPKDIAWPSQGAVSFNNVSMRYRPGLPQVLQGISFDIKAGHKVGIVGRTGAGKSSLIHALFLLSEIDEGQVVIDGIDTTTLGTLDLRPRIGIIPQDPVLFHGTFRYNIDPMSLYTEQEIWQALETSDLKAYVQAQEGGLDSMIAANGDNLS</sequence>
<evidence type="ECO:0000313" key="15">
    <source>
        <dbReference type="Proteomes" id="UP000780801"/>
    </source>
</evidence>
<evidence type="ECO:0000259" key="13">
    <source>
        <dbReference type="PROSITE" id="PS50929"/>
    </source>
</evidence>
<dbReference type="CDD" id="cd03250">
    <property type="entry name" value="ABCC_MRP_domain1"/>
    <property type="match status" value="1"/>
</dbReference>
<dbReference type="InterPro" id="IPR036640">
    <property type="entry name" value="ABC1_TM_sf"/>
</dbReference>
<feature type="region of interest" description="Disordered" evidence="10">
    <location>
        <begin position="615"/>
        <end position="641"/>
    </location>
</feature>
<feature type="transmembrane region" description="Helical" evidence="11">
    <location>
        <begin position="93"/>
        <end position="115"/>
    </location>
</feature>
<evidence type="ECO:0000256" key="11">
    <source>
        <dbReference type="SAM" id="Phobius"/>
    </source>
</evidence>
<dbReference type="InterPro" id="IPR003593">
    <property type="entry name" value="AAA+_ATPase"/>
</dbReference>
<keyword evidence="4 11" id="KW-0812">Transmembrane</keyword>
<dbReference type="EMBL" id="JAABOA010003247">
    <property type="protein sequence ID" value="KAF9578866.1"/>
    <property type="molecule type" value="Genomic_DNA"/>
</dbReference>
<dbReference type="SMART" id="SM00382">
    <property type="entry name" value="AAA"/>
    <property type="match status" value="1"/>
</dbReference>
<keyword evidence="5" id="KW-0547">Nucleotide-binding</keyword>
<feature type="region of interest" description="Disordered" evidence="10">
    <location>
        <begin position="557"/>
        <end position="584"/>
    </location>
</feature>
<reference evidence="14" key="1">
    <citation type="journal article" date="2020" name="Fungal Divers.">
        <title>Resolving the Mortierellaceae phylogeny through synthesis of multi-gene phylogenetics and phylogenomics.</title>
        <authorList>
            <person name="Vandepol N."/>
            <person name="Liber J."/>
            <person name="Desiro A."/>
            <person name="Na H."/>
            <person name="Kennedy M."/>
            <person name="Barry K."/>
            <person name="Grigoriev I.V."/>
            <person name="Miller A.N."/>
            <person name="O'Donnell K."/>
            <person name="Stajich J.E."/>
            <person name="Bonito G."/>
        </authorList>
    </citation>
    <scope>NUCLEOTIDE SEQUENCE</scope>
    <source>
        <strain evidence="14">KOD1015</strain>
    </source>
</reference>
<evidence type="ECO:0000256" key="8">
    <source>
        <dbReference type="ARBA" id="ARBA00023136"/>
    </source>
</evidence>
<feature type="non-terminal residue" evidence="14">
    <location>
        <position position="1117"/>
    </location>
</feature>
<protein>
    <recommendedName>
        <fullName evidence="16">P-loop containing nucleoside triphosphate hydrolase protein</fullName>
    </recommendedName>
</protein>
<feature type="transmembrane region" description="Helical" evidence="11">
    <location>
        <begin position="660"/>
        <end position="680"/>
    </location>
</feature>
<dbReference type="Pfam" id="PF00664">
    <property type="entry name" value="ABC_membrane"/>
    <property type="match status" value="2"/>
</dbReference>
<dbReference type="FunFam" id="3.40.50.300:FF:004162">
    <property type="entry name" value="ATP binding cassette subfamily C member 5"/>
    <property type="match status" value="1"/>
</dbReference>
<feature type="coiled-coil region" evidence="9">
    <location>
        <begin position="928"/>
        <end position="958"/>
    </location>
</feature>
<feature type="compositionally biased region" description="Acidic residues" evidence="10">
    <location>
        <begin position="559"/>
        <end position="577"/>
    </location>
</feature>
<feature type="transmembrane region" description="Helical" evidence="11">
    <location>
        <begin position="121"/>
        <end position="139"/>
    </location>
</feature>
<evidence type="ECO:0000313" key="14">
    <source>
        <dbReference type="EMBL" id="KAF9578866.1"/>
    </source>
</evidence>
<name>A0A9P6FPK9_9FUNG</name>
<evidence type="ECO:0000256" key="3">
    <source>
        <dbReference type="ARBA" id="ARBA00022448"/>
    </source>
</evidence>
<dbReference type="OrthoDB" id="6500128at2759"/>
<feature type="transmembrane region" description="Helical" evidence="11">
    <location>
        <begin position="798"/>
        <end position="817"/>
    </location>
</feature>
<dbReference type="InterPro" id="IPR003439">
    <property type="entry name" value="ABC_transporter-like_ATP-bd"/>
</dbReference>
<evidence type="ECO:0008006" key="16">
    <source>
        <dbReference type="Google" id="ProtNLM"/>
    </source>
</evidence>
<dbReference type="SUPFAM" id="SSF52540">
    <property type="entry name" value="P-loop containing nucleoside triphosphate hydrolases"/>
    <property type="match status" value="2"/>
</dbReference>
<dbReference type="Gene3D" id="3.40.50.300">
    <property type="entry name" value="P-loop containing nucleotide triphosphate hydrolases"/>
    <property type="match status" value="2"/>
</dbReference>
<evidence type="ECO:0000256" key="9">
    <source>
        <dbReference type="SAM" id="Coils"/>
    </source>
</evidence>
<dbReference type="GO" id="GO:0140359">
    <property type="term" value="F:ABC-type transporter activity"/>
    <property type="evidence" value="ECO:0007669"/>
    <property type="project" value="InterPro"/>
</dbReference>
<dbReference type="Proteomes" id="UP000780801">
    <property type="component" value="Unassembled WGS sequence"/>
</dbReference>
<keyword evidence="9" id="KW-0175">Coiled coil</keyword>
<feature type="transmembrane region" description="Helical" evidence="11">
    <location>
        <begin position="199"/>
        <end position="223"/>
    </location>
</feature>
<proteinExistence type="inferred from homology"/>
<dbReference type="GO" id="GO:0016020">
    <property type="term" value="C:membrane"/>
    <property type="evidence" value="ECO:0007669"/>
    <property type="project" value="UniProtKB-SubCell"/>
</dbReference>
<dbReference type="Pfam" id="PF00005">
    <property type="entry name" value="ABC_tran"/>
    <property type="match status" value="2"/>
</dbReference>
<evidence type="ECO:0000256" key="6">
    <source>
        <dbReference type="ARBA" id="ARBA00022840"/>
    </source>
</evidence>
<accession>A0A9P6FPK9</accession>
<dbReference type="SUPFAM" id="SSF90123">
    <property type="entry name" value="ABC transporter transmembrane region"/>
    <property type="match status" value="2"/>
</dbReference>
<evidence type="ECO:0000256" key="1">
    <source>
        <dbReference type="ARBA" id="ARBA00004141"/>
    </source>
</evidence>
<feature type="domain" description="ABC transmembrane type-1" evidence="13">
    <location>
        <begin position="664"/>
        <end position="940"/>
    </location>
</feature>
<keyword evidence="6" id="KW-0067">ATP-binding</keyword>
<feature type="transmembrane region" description="Helical" evidence="11">
    <location>
        <begin position="700"/>
        <end position="726"/>
    </location>
</feature>
<keyword evidence="15" id="KW-1185">Reference proteome</keyword>
<dbReference type="CDD" id="cd18597">
    <property type="entry name" value="ABC_6TM_YOR1_D1_like"/>
    <property type="match status" value="1"/>
</dbReference>
<evidence type="ECO:0000256" key="5">
    <source>
        <dbReference type="ARBA" id="ARBA00022741"/>
    </source>
</evidence>
<evidence type="ECO:0000256" key="4">
    <source>
        <dbReference type="ARBA" id="ARBA00022692"/>
    </source>
</evidence>
<keyword evidence="8 11" id="KW-0472">Membrane</keyword>
<feature type="transmembrane region" description="Helical" evidence="11">
    <location>
        <begin position="883"/>
        <end position="904"/>
    </location>
</feature>
<dbReference type="PROSITE" id="PS00211">
    <property type="entry name" value="ABC_TRANSPORTER_1"/>
    <property type="match status" value="1"/>
</dbReference>
<dbReference type="InterPro" id="IPR011527">
    <property type="entry name" value="ABC1_TM_dom"/>
</dbReference>
<evidence type="ECO:0000259" key="12">
    <source>
        <dbReference type="PROSITE" id="PS50893"/>
    </source>
</evidence>
<keyword evidence="7 11" id="KW-1133">Transmembrane helix</keyword>
<dbReference type="FunFam" id="3.40.50.300:FF:000997">
    <property type="entry name" value="Multidrug resistance-associated protein 1"/>
    <property type="match status" value="1"/>
</dbReference>
<dbReference type="FunFam" id="1.20.1560.10:FF:000010">
    <property type="entry name" value="Multidrug resistance-associated ABC transporter"/>
    <property type="match status" value="1"/>
</dbReference>
<keyword evidence="3" id="KW-0813">Transport</keyword>
<feature type="transmembrane region" description="Helical" evidence="11">
    <location>
        <begin position="17"/>
        <end position="37"/>
    </location>
</feature>
<dbReference type="InterPro" id="IPR050173">
    <property type="entry name" value="ABC_transporter_C-like"/>
</dbReference>
<feature type="domain" description="ABC transporter" evidence="12">
    <location>
        <begin position="330"/>
        <end position="551"/>
    </location>
</feature>
<gene>
    <name evidence="14" type="ORF">BGW38_005130</name>
</gene>
<dbReference type="PROSITE" id="PS50893">
    <property type="entry name" value="ABC_TRANSPORTER_2"/>
    <property type="match status" value="1"/>
</dbReference>
<comment type="caution">
    <text evidence="14">The sequence shown here is derived from an EMBL/GenBank/DDBJ whole genome shotgun (WGS) entry which is preliminary data.</text>
</comment>
<dbReference type="PROSITE" id="PS50929">
    <property type="entry name" value="ABC_TM1F"/>
    <property type="match status" value="2"/>
</dbReference>
<evidence type="ECO:0000256" key="10">
    <source>
        <dbReference type="SAM" id="MobiDB-lite"/>
    </source>
</evidence>
<dbReference type="InterPro" id="IPR017871">
    <property type="entry name" value="ABC_transporter-like_CS"/>
</dbReference>
<dbReference type="AlphaFoldDB" id="A0A9P6FPK9"/>
<dbReference type="Gene3D" id="1.20.1560.10">
    <property type="entry name" value="ABC transporter type 1, transmembrane domain"/>
    <property type="match status" value="2"/>
</dbReference>
<feature type="transmembrane region" description="Helical" evidence="11">
    <location>
        <begin position="235"/>
        <end position="259"/>
    </location>
</feature>
<feature type="transmembrane region" description="Helical" evidence="11">
    <location>
        <begin position="770"/>
        <end position="792"/>
    </location>
</feature>
<feature type="compositionally biased region" description="Polar residues" evidence="10">
    <location>
        <begin position="311"/>
        <end position="320"/>
    </location>
</feature>
<comment type="subcellular location">
    <subcellularLocation>
        <location evidence="1">Membrane</location>
        <topology evidence="1">Multi-pass membrane protein</topology>
    </subcellularLocation>
</comment>
<dbReference type="PANTHER" id="PTHR24223">
    <property type="entry name" value="ATP-BINDING CASSETTE SUB-FAMILY C"/>
    <property type="match status" value="1"/>
</dbReference>
<feature type="compositionally biased region" description="Basic and acidic residues" evidence="10">
    <location>
        <begin position="615"/>
        <end position="627"/>
    </location>
</feature>
<dbReference type="PANTHER" id="PTHR24223:SF456">
    <property type="entry name" value="MULTIDRUG RESISTANCE-ASSOCIATED PROTEIN LETHAL(2)03659"/>
    <property type="match status" value="1"/>
</dbReference>
<dbReference type="InterPro" id="IPR027417">
    <property type="entry name" value="P-loop_NTPase"/>
</dbReference>
<evidence type="ECO:0000256" key="2">
    <source>
        <dbReference type="ARBA" id="ARBA00009726"/>
    </source>
</evidence>
<evidence type="ECO:0000256" key="7">
    <source>
        <dbReference type="ARBA" id="ARBA00022989"/>
    </source>
</evidence>
<feature type="region of interest" description="Disordered" evidence="10">
    <location>
        <begin position="311"/>
        <end position="336"/>
    </location>
</feature>
<comment type="similarity">
    <text evidence="2">Belongs to the ABC transporter superfamily. ABCC family. Conjugate transporter (TC 3.A.1.208) subfamily.</text>
</comment>
<feature type="non-terminal residue" evidence="14">
    <location>
        <position position="1"/>
    </location>
</feature>
<dbReference type="CDD" id="cd18606">
    <property type="entry name" value="ABC_6TM_YOR1_D2_like"/>
    <property type="match status" value="1"/>
</dbReference>
<feature type="domain" description="ABC transmembrane type-1" evidence="13">
    <location>
        <begin position="1"/>
        <end position="262"/>
    </location>
</feature>
<dbReference type="GO" id="GO:0005524">
    <property type="term" value="F:ATP binding"/>
    <property type="evidence" value="ECO:0007669"/>
    <property type="project" value="UniProtKB-KW"/>
</dbReference>
<organism evidence="14 15">
    <name type="scientific">Lunasporangiospora selenospora</name>
    <dbReference type="NCBI Taxonomy" id="979761"/>
    <lineage>
        <taxon>Eukaryota</taxon>
        <taxon>Fungi</taxon>
        <taxon>Fungi incertae sedis</taxon>
        <taxon>Mucoromycota</taxon>
        <taxon>Mortierellomycotina</taxon>
        <taxon>Mortierellomycetes</taxon>
        <taxon>Mortierellales</taxon>
        <taxon>Mortierellaceae</taxon>
        <taxon>Lunasporangiospora</taxon>
    </lineage>
</organism>
<dbReference type="GO" id="GO:0016887">
    <property type="term" value="F:ATP hydrolysis activity"/>
    <property type="evidence" value="ECO:0007669"/>
    <property type="project" value="InterPro"/>
</dbReference>